<keyword evidence="5" id="KW-0732">Signal</keyword>
<proteinExistence type="predicted"/>
<dbReference type="AlphaFoldDB" id="A0A0P7B110"/>
<dbReference type="PANTHER" id="PTHR24189:SF50">
    <property type="entry name" value="ANKYRIN REPEAT AND SOCS BOX PROTEIN 2"/>
    <property type="match status" value="1"/>
</dbReference>
<dbReference type="InterPro" id="IPR050745">
    <property type="entry name" value="Multifunctional_regulatory"/>
</dbReference>
<evidence type="ECO:0000313" key="7">
    <source>
        <dbReference type="Proteomes" id="UP000050424"/>
    </source>
</evidence>
<dbReference type="InterPro" id="IPR002110">
    <property type="entry name" value="Ankyrin_rpt"/>
</dbReference>
<feature type="repeat" description="ANK" evidence="3">
    <location>
        <begin position="96"/>
        <end position="128"/>
    </location>
</feature>
<feature type="signal peptide" evidence="5">
    <location>
        <begin position="1"/>
        <end position="19"/>
    </location>
</feature>
<dbReference type="Pfam" id="PF00023">
    <property type="entry name" value="Ank"/>
    <property type="match status" value="1"/>
</dbReference>
<keyword evidence="7" id="KW-1185">Reference proteome</keyword>
<reference evidence="6 7" key="1">
    <citation type="submission" date="2015-09" db="EMBL/GenBank/DDBJ databases">
        <title>Draft genome of a European isolate of the apple canker pathogen Neonectria ditissima.</title>
        <authorList>
            <person name="Gomez-Cortecero A."/>
            <person name="Harrison R.J."/>
            <person name="Armitage A.D."/>
        </authorList>
    </citation>
    <scope>NUCLEOTIDE SEQUENCE [LARGE SCALE GENOMIC DNA]</scope>
    <source>
        <strain evidence="6 7">R09/05</strain>
    </source>
</reference>
<dbReference type="Gene3D" id="1.25.40.20">
    <property type="entry name" value="Ankyrin repeat-containing domain"/>
    <property type="match status" value="2"/>
</dbReference>
<dbReference type="SUPFAM" id="SSF48403">
    <property type="entry name" value="Ankyrin repeat"/>
    <property type="match status" value="1"/>
</dbReference>
<dbReference type="SMART" id="SM00248">
    <property type="entry name" value="ANK"/>
    <property type="match status" value="7"/>
</dbReference>
<sequence length="537" mass="59574">MTLATLPFELLIIIGQLCSRPDQCALARVNHRLYAIFNPILYRHDIFDDEPSGSCILWAARNGRLDTLKTAAVHGAVHFNGNYEKYCPWMYFDGPDFASPLHLAIKHKHPQIVAWLLEKKVNIDIPSSGLCECSAPVGTDSWYPLHTAMCVGDEATALLLIDHGAFMSARNTDGLFCAIRFGYIRLVDALIQSPEFDPYRMLSDYAETSSVRDPDSVEFCPDERVAVEIVHKLVDRGVPVNLKTSILPSFCSATSKGCFKVAMALMDHGAICTCARHPVFAVFDSSHESWSGRNVLGREYGAEEIAEEEERRLDRAELLSRVIARYGYSDAEDERGWDFKLATPLFRAAAYAFDANCVRILLDAGARVDGTLHYYEQVGFSDDAFIDPGWSVVEWITPGVPQTQIWGILKVTGGYLTYLSAYHLKELKDTIKLLLQRGASIDQLNGKESALELACSHPSSVLESGVLKCIVENASVSNISLQHLETVMKRCSRQRNGVELTILLKQMHEAVSTSNLNVESGSGREETGANPMEDLVS</sequence>
<evidence type="ECO:0000256" key="4">
    <source>
        <dbReference type="SAM" id="MobiDB-lite"/>
    </source>
</evidence>
<dbReference type="EMBL" id="LKCW01000100">
    <property type="protein sequence ID" value="KPM39713.1"/>
    <property type="molecule type" value="Genomic_DNA"/>
</dbReference>
<evidence type="ECO:0000256" key="1">
    <source>
        <dbReference type="ARBA" id="ARBA00022737"/>
    </source>
</evidence>
<feature type="repeat" description="ANK" evidence="3">
    <location>
        <begin position="140"/>
        <end position="172"/>
    </location>
</feature>
<name>A0A0P7B110_9HYPO</name>
<evidence type="ECO:0000256" key="3">
    <source>
        <dbReference type="PROSITE-ProRule" id="PRU00023"/>
    </source>
</evidence>
<dbReference type="PROSITE" id="PS50088">
    <property type="entry name" value="ANK_REPEAT"/>
    <property type="match status" value="2"/>
</dbReference>
<dbReference type="PANTHER" id="PTHR24189">
    <property type="entry name" value="MYOTROPHIN"/>
    <property type="match status" value="1"/>
</dbReference>
<dbReference type="PROSITE" id="PS50297">
    <property type="entry name" value="ANK_REP_REGION"/>
    <property type="match status" value="1"/>
</dbReference>
<dbReference type="OrthoDB" id="341259at2759"/>
<comment type="caution">
    <text evidence="6">The sequence shown here is derived from an EMBL/GenBank/DDBJ whole genome shotgun (WGS) entry which is preliminary data.</text>
</comment>
<feature type="region of interest" description="Disordered" evidence="4">
    <location>
        <begin position="514"/>
        <end position="537"/>
    </location>
</feature>
<keyword evidence="2 3" id="KW-0040">ANK repeat</keyword>
<protein>
    <submittedName>
        <fullName evidence="6">Uncharacterized protein</fullName>
    </submittedName>
</protein>
<evidence type="ECO:0000256" key="5">
    <source>
        <dbReference type="SAM" id="SignalP"/>
    </source>
</evidence>
<accession>A0A0P7B110</accession>
<dbReference type="InterPro" id="IPR036770">
    <property type="entry name" value="Ankyrin_rpt-contain_sf"/>
</dbReference>
<organism evidence="6 7">
    <name type="scientific">Neonectria ditissima</name>
    <dbReference type="NCBI Taxonomy" id="78410"/>
    <lineage>
        <taxon>Eukaryota</taxon>
        <taxon>Fungi</taxon>
        <taxon>Dikarya</taxon>
        <taxon>Ascomycota</taxon>
        <taxon>Pezizomycotina</taxon>
        <taxon>Sordariomycetes</taxon>
        <taxon>Hypocreomycetidae</taxon>
        <taxon>Hypocreales</taxon>
        <taxon>Nectriaceae</taxon>
        <taxon>Neonectria</taxon>
    </lineage>
</organism>
<keyword evidence="1" id="KW-0677">Repeat</keyword>
<dbReference type="STRING" id="78410.A0A0P7B110"/>
<dbReference type="Proteomes" id="UP000050424">
    <property type="component" value="Unassembled WGS sequence"/>
</dbReference>
<evidence type="ECO:0000313" key="6">
    <source>
        <dbReference type="EMBL" id="KPM39713.1"/>
    </source>
</evidence>
<gene>
    <name evidence="6" type="ORF">AK830_g6891</name>
</gene>
<feature type="chain" id="PRO_5006135264" evidence="5">
    <location>
        <begin position="20"/>
        <end position="537"/>
    </location>
</feature>
<evidence type="ECO:0000256" key="2">
    <source>
        <dbReference type="ARBA" id="ARBA00023043"/>
    </source>
</evidence>